<evidence type="ECO:0000256" key="5">
    <source>
        <dbReference type="ARBA" id="ARBA00022692"/>
    </source>
</evidence>
<evidence type="ECO:0000256" key="1">
    <source>
        <dbReference type="ARBA" id="ARBA00004651"/>
    </source>
</evidence>
<keyword evidence="3" id="KW-0813">Transport</keyword>
<evidence type="ECO:0000256" key="7">
    <source>
        <dbReference type="ARBA" id="ARBA00023136"/>
    </source>
</evidence>
<dbReference type="GO" id="GO:0022857">
    <property type="term" value="F:transmembrane transporter activity"/>
    <property type="evidence" value="ECO:0007669"/>
    <property type="project" value="InterPro"/>
</dbReference>
<proteinExistence type="inferred from homology"/>
<feature type="transmembrane region" description="Helical" evidence="8">
    <location>
        <begin position="211"/>
        <end position="230"/>
    </location>
</feature>
<keyword evidence="4" id="KW-1003">Cell membrane</keyword>
<dbReference type="EMBL" id="GL883078">
    <property type="protein sequence ID" value="EGF91601.1"/>
    <property type="molecule type" value="Genomic_DNA"/>
</dbReference>
<feature type="domain" description="Major facilitator superfamily (MFS) profile" evidence="9">
    <location>
        <begin position="25"/>
        <end position="508"/>
    </location>
</feature>
<feature type="transmembrane region" description="Helical" evidence="8">
    <location>
        <begin position="316"/>
        <end position="334"/>
    </location>
</feature>
<evidence type="ECO:0000259" key="9">
    <source>
        <dbReference type="PROSITE" id="PS50850"/>
    </source>
</evidence>
<dbReference type="eggNOG" id="COG2814">
    <property type="taxonomic scope" value="Bacteria"/>
</dbReference>
<dbReference type="Gene3D" id="1.20.1720.10">
    <property type="entry name" value="Multidrug resistance protein D"/>
    <property type="match status" value="1"/>
</dbReference>
<feature type="transmembrane region" description="Helical" evidence="8">
    <location>
        <begin position="175"/>
        <end position="199"/>
    </location>
</feature>
<feature type="transmembrane region" description="Helical" evidence="8">
    <location>
        <begin position="63"/>
        <end position="84"/>
    </location>
</feature>
<evidence type="ECO:0000256" key="2">
    <source>
        <dbReference type="ARBA" id="ARBA00008537"/>
    </source>
</evidence>
<evidence type="ECO:0000256" key="3">
    <source>
        <dbReference type="ARBA" id="ARBA00022448"/>
    </source>
</evidence>
<feature type="transmembrane region" description="Helical" evidence="8">
    <location>
        <begin position="370"/>
        <end position="392"/>
    </location>
</feature>
<feature type="transmembrane region" description="Helical" evidence="8">
    <location>
        <begin position="281"/>
        <end position="304"/>
    </location>
</feature>
<dbReference type="SUPFAM" id="SSF103473">
    <property type="entry name" value="MFS general substrate transporter"/>
    <property type="match status" value="1"/>
</dbReference>
<dbReference type="GO" id="GO:0005886">
    <property type="term" value="C:plasma membrane"/>
    <property type="evidence" value="ECO:0007669"/>
    <property type="project" value="UniProtKB-SubCell"/>
</dbReference>
<organism evidence="10 11">
    <name type="scientific">Asticcacaulis biprosthecium C19</name>
    <dbReference type="NCBI Taxonomy" id="715226"/>
    <lineage>
        <taxon>Bacteria</taxon>
        <taxon>Pseudomonadati</taxon>
        <taxon>Pseudomonadota</taxon>
        <taxon>Alphaproteobacteria</taxon>
        <taxon>Caulobacterales</taxon>
        <taxon>Caulobacteraceae</taxon>
        <taxon>Asticcacaulis</taxon>
    </lineage>
</organism>
<dbReference type="InterPro" id="IPR020846">
    <property type="entry name" value="MFS_dom"/>
</dbReference>
<keyword evidence="6 8" id="KW-1133">Transmembrane helix</keyword>
<dbReference type="InterPro" id="IPR004638">
    <property type="entry name" value="EmrB-like"/>
</dbReference>
<dbReference type="InterPro" id="IPR011701">
    <property type="entry name" value="MFS"/>
</dbReference>
<keyword evidence="5 8" id="KW-0812">Transmembrane</keyword>
<dbReference type="NCBIfam" id="TIGR00711">
    <property type="entry name" value="efflux_EmrB"/>
    <property type="match status" value="1"/>
</dbReference>
<protein>
    <submittedName>
        <fullName evidence="10">Multidrug resistance protein B</fullName>
    </submittedName>
</protein>
<keyword evidence="7 8" id="KW-0472">Membrane</keyword>
<dbReference type="Proteomes" id="UP000006512">
    <property type="component" value="Unassembled WGS sequence"/>
</dbReference>
<name>F4QN10_9CAUL</name>
<feature type="transmembrane region" description="Helical" evidence="8">
    <location>
        <begin position="242"/>
        <end position="261"/>
    </location>
</feature>
<dbReference type="AlphaFoldDB" id="F4QN10"/>
<feature type="transmembrane region" description="Helical" evidence="8">
    <location>
        <begin position="116"/>
        <end position="138"/>
    </location>
</feature>
<accession>F4QN10</accession>
<gene>
    <name evidence="10" type="ORF">ABI_30180</name>
</gene>
<comment type="similarity">
    <text evidence="2">Belongs to the major facilitator superfamily. EmrB family.</text>
</comment>
<feature type="transmembrane region" description="Helical" evidence="8">
    <location>
        <begin position="346"/>
        <end position="364"/>
    </location>
</feature>
<dbReference type="HOGENOM" id="CLU_000960_28_0_5"/>
<dbReference type="PROSITE" id="PS50850">
    <property type="entry name" value="MFS"/>
    <property type="match status" value="1"/>
</dbReference>
<feature type="transmembrane region" description="Helical" evidence="8">
    <location>
        <begin position="485"/>
        <end position="503"/>
    </location>
</feature>
<feature type="transmembrane region" description="Helical" evidence="8">
    <location>
        <begin position="91"/>
        <end position="110"/>
    </location>
</feature>
<dbReference type="Pfam" id="PF07690">
    <property type="entry name" value="MFS_1"/>
    <property type="match status" value="1"/>
</dbReference>
<evidence type="ECO:0000256" key="8">
    <source>
        <dbReference type="SAM" id="Phobius"/>
    </source>
</evidence>
<keyword evidence="11" id="KW-1185">Reference proteome</keyword>
<evidence type="ECO:0000256" key="4">
    <source>
        <dbReference type="ARBA" id="ARBA00022475"/>
    </source>
</evidence>
<dbReference type="PANTHER" id="PTHR42718:SF9">
    <property type="entry name" value="MAJOR FACILITATOR SUPERFAMILY MULTIDRUG TRANSPORTER MFSC"/>
    <property type="match status" value="1"/>
</dbReference>
<reference evidence="11" key="1">
    <citation type="submission" date="2011-03" db="EMBL/GenBank/DDBJ databases">
        <title>Draft genome sequence of Brevundimonas diminuta.</title>
        <authorList>
            <person name="Brown P.J.B."/>
            <person name="Buechlein A."/>
            <person name="Hemmerich C."/>
            <person name="Brun Y.V."/>
        </authorList>
    </citation>
    <scope>NUCLEOTIDE SEQUENCE [LARGE SCALE GENOMIC DNA]</scope>
    <source>
        <strain evidence="11">C19</strain>
    </source>
</reference>
<sequence>MSAATAKAEPYKEPVQLQGLTLWMCGILLALANFVAILDVSIANVSVPHIAGSLGVSNAQGTWVITSYAVAEAIAVPLTGWLAMRFGTVRTFSVALIGFGITSLLCGIAPNFESLILGRILQGLCGGPLMPLSQTLLLTIFPKKQQPMAMALWAVTTLTAPIAGPVLGGQLVENFGWGSIFLVNVPVAIAAGFLVWRVLFSQETRTVKARVDVVGLGLLILWVGSLQLMLDLGKEHEWFESGLIIALAVTAVLGFIAFLIWELTDANPIVNLRVFRHRGFALAMVCMAMMIGSFFAINVIAPLWMQTNLGWTATSAGNAAGLIGILAIVAAPIASQLAVRFDPRKVIFCGVMWLALITFMRSQANTDMSFGQIGIWIFLAGAGMPFFFMPLIQVSMGAVNPEETASAAGLQNFIRTMAGAVATSFVATAWENSANANHARLAENMPNAQGAIDLITGGGLSPAAALATVNNMVQGQAIMLATNEIFTGAAVIFALCAFMAWTLPKPKSAVDMSNVH</sequence>
<dbReference type="PANTHER" id="PTHR42718">
    <property type="entry name" value="MAJOR FACILITATOR SUPERFAMILY MULTIDRUG TRANSPORTER MFSC"/>
    <property type="match status" value="1"/>
</dbReference>
<evidence type="ECO:0000313" key="10">
    <source>
        <dbReference type="EMBL" id="EGF91601.1"/>
    </source>
</evidence>
<dbReference type="CDD" id="cd17503">
    <property type="entry name" value="MFS_LmrB_MDR_like"/>
    <property type="match status" value="1"/>
</dbReference>
<feature type="transmembrane region" description="Helical" evidence="8">
    <location>
        <begin position="20"/>
        <end position="43"/>
    </location>
</feature>
<comment type="subcellular location">
    <subcellularLocation>
        <location evidence="1">Cell membrane</location>
        <topology evidence="1">Multi-pass membrane protein</topology>
    </subcellularLocation>
</comment>
<dbReference type="OrthoDB" id="9812221at2"/>
<feature type="transmembrane region" description="Helical" evidence="8">
    <location>
        <begin position="150"/>
        <end position="169"/>
    </location>
</feature>
<dbReference type="RefSeq" id="WP_006273803.1">
    <property type="nucleotide sequence ID" value="NZ_GL883078.1"/>
</dbReference>
<dbReference type="STRING" id="715226.ABI_30180"/>
<evidence type="ECO:0000256" key="6">
    <source>
        <dbReference type="ARBA" id="ARBA00022989"/>
    </source>
</evidence>
<dbReference type="Gene3D" id="1.20.1250.20">
    <property type="entry name" value="MFS general substrate transporter like domains"/>
    <property type="match status" value="1"/>
</dbReference>
<evidence type="ECO:0000313" key="11">
    <source>
        <dbReference type="Proteomes" id="UP000006512"/>
    </source>
</evidence>
<dbReference type="InterPro" id="IPR036259">
    <property type="entry name" value="MFS_trans_sf"/>
</dbReference>